<dbReference type="PANTHER" id="PTHR43157">
    <property type="entry name" value="PHOSPHATIDYLINOSITOL-GLYCAN BIOSYNTHESIS CLASS F PROTEIN-RELATED"/>
    <property type="match status" value="1"/>
</dbReference>
<gene>
    <name evidence="2" type="ORF">EHUX00137_LOCUS34548</name>
</gene>
<organism evidence="2">
    <name type="scientific">Emiliania huxleyi</name>
    <name type="common">Coccolithophore</name>
    <name type="synonym">Pontosphaera huxleyi</name>
    <dbReference type="NCBI Taxonomy" id="2903"/>
    <lineage>
        <taxon>Eukaryota</taxon>
        <taxon>Haptista</taxon>
        <taxon>Haptophyta</taxon>
        <taxon>Prymnesiophyceae</taxon>
        <taxon>Isochrysidales</taxon>
        <taxon>Noelaerhabdaceae</taxon>
        <taxon>Emiliania</taxon>
    </lineage>
</organism>
<proteinExistence type="predicted"/>
<dbReference type="AlphaFoldDB" id="A0A7S3WUF3"/>
<dbReference type="PROSITE" id="PS51318">
    <property type="entry name" value="TAT"/>
    <property type="match status" value="1"/>
</dbReference>
<dbReference type="InterPro" id="IPR006311">
    <property type="entry name" value="TAT_signal"/>
</dbReference>
<evidence type="ECO:0000313" key="2">
    <source>
        <dbReference type="EMBL" id="CAE0577775.1"/>
    </source>
</evidence>
<keyword evidence="1" id="KW-0560">Oxidoreductase</keyword>
<evidence type="ECO:0000256" key="1">
    <source>
        <dbReference type="ARBA" id="ARBA00023002"/>
    </source>
</evidence>
<dbReference type="InterPro" id="IPR036291">
    <property type="entry name" value="NAD(P)-bd_dom_sf"/>
</dbReference>
<dbReference type="InterPro" id="IPR002347">
    <property type="entry name" value="SDR_fam"/>
</dbReference>
<sequence>MGSIVVLSLAILPPADPSLLSRLSPLSRRAVLATGVGGAAGIAAGLPAPALADSSAVYRPAPGSLAGTTVLITGANTGLGLESAKRLAAGGANVVVTARTQAKAEDAARKVSAEASEAQRVTAVSLDLADLRSVRTLPTRLDAALGAKEAAIDVLLNNAGVMAIPQHLVTADGFEKTVGINHLGHFALVAALMPALKRSAAGFRIITVSSDAHRLATSESIKAALDANLDPEYAAAGWGNYGLSKAANVLFTVEMQSRIEAAGLKGSAVSLHPGVVQTDLGRFIMGGVGAEDVRLSETAAAPTGVGKLLKETLLDKVVIPVEVGANTQVFLAAAADAGGDRARRPKTLYFDKMKAVKPNDAAADPALAKRLWEISETLTGATVDL</sequence>
<dbReference type="PANTHER" id="PTHR43157:SF64">
    <property type="entry name" value="RETINOL DEHYDROGENASE 14"/>
    <property type="match status" value="1"/>
</dbReference>
<dbReference type="PRINTS" id="PR00081">
    <property type="entry name" value="GDHRDH"/>
</dbReference>
<dbReference type="Pfam" id="PF00106">
    <property type="entry name" value="adh_short"/>
    <property type="match status" value="1"/>
</dbReference>
<dbReference type="Gene3D" id="3.40.50.720">
    <property type="entry name" value="NAD(P)-binding Rossmann-like Domain"/>
    <property type="match status" value="1"/>
</dbReference>
<dbReference type="SUPFAM" id="SSF51735">
    <property type="entry name" value="NAD(P)-binding Rossmann-fold domains"/>
    <property type="match status" value="1"/>
</dbReference>
<name>A0A7S3WUF3_EMIHU</name>
<protein>
    <submittedName>
        <fullName evidence="2">Uncharacterized protein</fullName>
    </submittedName>
</protein>
<dbReference type="EMBL" id="HBIR01044260">
    <property type="protein sequence ID" value="CAE0577775.1"/>
    <property type="molecule type" value="Transcribed_RNA"/>
</dbReference>
<reference evidence="2" key="1">
    <citation type="submission" date="2021-01" db="EMBL/GenBank/DDBJ databases">
        <authorList>
            <person name="Corre E."/>
            <person name="Pelletier E."/>
            <person name="Niang G."/>
            <person name="Scheremetjew M."/>
            <person name="Finn R."/>
            <person name="Kale V."/>
            <person name="Holt S."/>
            <person name="Cochrane G."/>
            <person name="Meng A."/>
            <person name="Brown T."/>
            <person name="Cohen L."/>
        </authorList>
    </citation>
    <scope>NUCLEOTIDE SEQUENCE</scope>
    <source>
        <strain evidence="2">379</strain>
    </source>
</reference>
<dbReference type="GO" id="GO:0016491">
    <property type="term" value="F:oxidoreductase activity"/>
    <property type="evidence" value="ECO:0007669"/>
    <property type="project" value="UniProtKB-KW"/>
</dbReference>
<accession>A0A7S3WUF3</accession>